<dbReference type="Proteomes" id="UP000694521">
    <property type="component" value="Unplaced"/>
</dbReference>
<keyword evidence="1" id="KW-1133">Transmembrane helix</keyword>
<name>A0A8B9ETI6_ANSCY</name>
<protein>
    <recommendedName>
        <fullName evidence="2">Integrator complex subunit 7 N-terminal domain-containing protein</fullName>
    </recommendedName>
</protein>
<dbReference type="AlphaFoldDB" id="A0A8B9ETI6"/>
<accession>A0A8B9ETI6</accession>
<feature type="domain" description="Integrator complex subunit 7 N-terminal" evidence="2">
    <location>
        <begin position="15"/>
        <end position="65"/>
    </location>
</feature>
<evidence type="ECO:0000259" key="2">
    <source>
        <dbReference type="Pfam" id="PF24436"/>
    </source>
</evidence>
<sequence length="66" mass="7755">MSLLMYSCQFSHFRGQCEAVVHYLRLFQKYLFPVLINSVFLNLVDVFTVGNKFLRLKVTKVCAKSY</sequence>
<reference evidence="3" key="2">
    <citation type="submission" date="2025-09" db="UniProtKB">
        <authorList>
            <consortium name="Ensembl"/>
        </authorList>
    </citation>
    <scope>IDENTIFICATION</scope>
</reference>
<dbReference type="Ensembl" id="ENSACDT00005031506.1">
    <property type="protein sequence ID" value="ENSACDP00005026435.1"/>
    <property type="gene ID" value="ENSACDG00005019108.1"/>
</dbReference>
<dbReference type="InterPro" id="IPR056516">
    <property type="entry name" value="INTS7_N"/>
</dbReference>
<proteinExistence type="predicted"/>
<evidence type="ECO:0000313" key="3">
    <source>
        <dbReference type="Ensembl" id="ENSACDP00005026435.1"/>
    </source>
</evidence>
<evidence type="ECO:0000313" key="4">
    <source>
        <dbReference type="Proteomes" id="UP000694521"/>
    </source>
</evidence>
<organism evidence="3 4">
    <name type="scientific">Anser cygnoides</name>
    <name type="common">Swan goose</name>
    <dbReference type="NCBI Taxonomy" id="8845"/>
    <lineage>
        <taxon>Eukaryota</taxon>
        <taxon>Metazoa</taxon>
        <taxon>Chordata</taxon>
        <taxon>Craniata</taxon>
        <taxon>Vertebrata</taxon>
        <taxon>Euteleostomi</taxon>
        <taxon>Archelosauria</taxon>
        <taxon>Archosauria</taxon>
        <taxon>Dinosauria</taxon>
        <taxon>Saurischia</taxon>
        <taxon>Theropoda</taxon>
        <taxon>Coelurosauria</taxon>
        <taxon>Aves</taxon>
        <taxon>Neognathae</taxon>
        <taxon>Galloanserae</taxon>
        <taxon>Anseriformes</taxon>
        <taxon>Anatidae</taxon>
        <taxon>Anserinae</taxon>
        <taxon>Anser</taxon>
    </lineage>
</organism>
<reference evidence="3" key="1">
    <citation type="submission" date="2025-08" db="UniProtKB">
        <authorList>
            <consortium name="Ensembl"/>
        </authorList>
    </citation>
    <scope>IDENTIFICATION</scope>
</reference>
<keyword evidence="1" id="KW-0472">Membrane</keyword>
<dbReference type="Pfam" id="PF24436">
    <property type="entry name" value="INTS7_N"/>
    <property type="match status" value="1"/>
</dbReference>
<feature type="transmembrane region" description="Helical" evidence="1">
    <location>
        <begin position="30"/>
        <end position="50"/>
    </location>
</feature>
<keyword evidence="4" id="KW-1185">Reference proteome</keyword>
<keyword evidence="1" id="KW-0812">Transmembrane</keyword>
<evidence type="ECO:0000256" key="1">
    <source>
        <dbReference type="SAM" id="Phobius"/>
    </source>
</evidence>